<dbReference type="Proteomes" id="UP001165960">
    <property type="component" value="Unassembled WGS sequence"/>
</dbReference>
<dbReference type="EMBL" id="QTSX02005005">
    <property type="protein sequence ID" value="KAJ9062461.1"/>
    <property type="molecule type" value="Genomic_DNA"/>
</dbReference>
<name>A0ACC2SJA5_9FUNG</name>
<evidence type="ECO:0000313" key="2">
    <source>
        <dbReference type="Proteomes" id="UP001165960"/>
    </source>
</evidence>
<accession>A0ACC2SJA5</accession>
<comment type="caution">
    <text evidence="1">The sequence shown here is derived from an EMBL/GenBank/DDBJ whole genome shotgun (WGS) entry which is preliminary data.</text>
</comment>
<proteinExistence type="predicted"/>
<sequence length="311" mass="34258">MLEPAKGDITNADDMLRVCQGASVVINLVGIMHETKPNYTFDSVQHIGAKNVAKAAQHNNAQLVHISAIGADASSDIPYNKSKGLGELAARDSSPDAIILRPSLVFGPEDDFFNRFAKLAGFLPFMPVFGGGYTKFQPVYVWDVARAALLSVTGKHKGKTFELGGPAVYSYREMMQLMLSQAGIRRPIISVPWAVGMIQGFFLEKLPLNLFTITRDQVRLLHYDNVVGPSSLGLGDLGIPGTAAEKILHTYLRKKDLTTPNKRTHRMQSQDISQELDSIRSLKTFAGPRPNAPNLEKQLEYHMEPPSRSNK</sequence>
<evidence type="ECO:0000313" key="1">
    <source>
        <dbReference type="EMBL" id="KAJ9062461.1"/>
    </source>
</evidence>
<protein>
    <submittedName>
        <fullName evidence="1">Uncharacterized protein</fullName>
    </submittedName>
</protein>
<organism evidence="1 2">
    <name type="scientific">Entomophthora muscae</name>
    <dbReference type="NCBI Taxonomy" id="34485"/>
    <lineage>
        <taxon>Eukaryota</taxon>
        <taxon>Fungi</taxon>
        <taxon>Fungi incertae sedis</taxon>
        <taxon>Zoopagomycota</taxon>
        <taxon>Entomophthoromycotina</taxon>
        <taxon>Entomophthoromycetes</taxon>
        <taxon>Entomophthorales</taxon>
        <taxon>Entomophthoraceae</taxon>
        <taxon>Entomophthora</taxon>
    </lineage>
</organism>
<keyword evidence="2" id="KW-1185">Reference proteome</keyword>
<gene>
    <name evidence="1" type="ORF">DSO57_1010484</name>
</gene>
<reference evidence="1" key="1">
    <citation type="submission" date="2022-04" db="EMBL/GenBank/DDBJ databases">
        <title>Genome of the entomopathogenic fungus Entomophthora muscae.</title>
        <authorList>
            <person name="Elya C."/>
            <person name="Lovett B.R."/>
            <person name="Lee E."/>
            <person name="Macias A.M."/>
            <person name="Hajek A.E."/>
            <person name="De Bivort B.L."/>
            <person name="Kasson M.T."/>
            <person name="De Fine Licht H.H."/>
            <person name="Stajich J.E."/>
        </authorList>
    </citation>
    <scope>NUCLEOTIDE SEQUENCE</scope>
    <source>
        <strain evidence="1">Berkeley</strain>
    </source>
</reference>